<keyword evidence="4 6" id="KW-1133">Transmembrane helix</keyword>
<sequence>MGWWHQARNDVKRWNRNVKLFFLSNMLYQFGSGMFMVLYNLYIQALGYGADMNGSIVSIQSLATACMFIPIGLAGDRLSRKYILIIGALLTGLSFMGRSYAEDPFSLQTYAVITGLFISFYQVIAIPFLAENVSKSERLSLFSIHFSGVLAAQVVGSIAGGYGADFLQAIGWNKIDSLQTVLMLGGAATVASFLPLLFIKEKKKATAEILPHPAPIEKSGYADSNENENSLSVPTAAAVSTPKQTKRRDWINITQFTTAQLLVGLGSGLVIPYLNMYFTDRFAVSLTAVGLLVSLGQVMTIVSMLIGPTLVAKVGQVRAVVIFQLLSLPFLLLTGFTTAFTIAAFSFLFRQALMNAANPIQSALMVERISDARRGIANSFTQTAFMLGWATMGPVQSAILKAYGTYWGYAVTFCITGILYITAAGLFYYVFRESKQKEKEYQPLS</sequence>
<gene>
    <name evidence="8" type="ORF">IFO66_07035</name>
</gene>
<organism evidence="8 9">
    <name type="scientific">Paenibacillus arenosi</name>
    <dbReference type="NCBI Taxonomy" id="2774142"/>
    <lineage>
        <taxon>Bacteria</taxon>
        <taxon>Bacillati</taxon>
        <taxon>Bacillota</taxon>
        <taxon>Bacilli</taxon>
        <taxon>Bacillales</taxon>
        <taxon>Paenibacillaceae</taxon>
        <taxon>Paenibacillus</taxon>
    </lineage>
</organism>
<name>A0ABR9AVD5_9BACL</name>
<keyword evidence="3 6" id="KW-0812">Transmembrane</keyword>
<feature type="transmembrane region" description="Helical" evidence="6">
    <location>
        <begin position="55"/>
        <end position="75"/>
    </location>
</feature>
<dbReference type="EMBL" id="JACYTN010000003">
    <property type="protein sequence ID" value="MBD8498060.1"/>
    <property type="molecule type" value="Genomic_DNA"/>
</dbReference>
<protein>
    <submittedName>
        <fullName evidence="8">MFS transporter</fullName>
    </submittedName>
</protein>
<proteinExistence type="predicted"/>
<keyword evidence="9" id="KW-1185">Reference proteome</keyword>
<feature type="transmembrane region" description="Helical" evidence="6">
    <location>
        <begin position="180"/>
        <end position="199"/>
    </location>
</feature>
<dbReference type="PROSITE" id="PS50850">
    <property type="entry name" value="MFS"/>
    <property type="match status" value="1"/>
</dbReference>
<keyword evidence="2" id="KW-0813">Transport</keyword>
<dbReference type="PANTHER" id="PTHR23520">
    <property type="entry name" value="TRANSPORTER, PUTATIVE (AFU_ORTHOLOGUE AFUA_3G04000)-RELATED"/>
    <property type="match status" value="1"/>
</dbReference>
<evidence type="ECO:0000256" key="5">
    <source>
        <dbReference type="ARBA" id="ARBA00023136"/>
    </source>
</evidence>
<dbReference type="Proteomes" id="UP000634529">
    <property type="component" value="Unassembled WGS sequence"/>
</dbReference>
<feature type="transmembrane region" description="Helical" evidence="6">
    <location>
        <begin position="286"/>
        <end position="307"/>
    </location>
</feature>
<dbReference type="Gene3D" id="1.20.1250.20">
    <property type="entry name" value="MFS general substrate transporter like domains"/>
    <property type="match status" value="2"/>
</dbReference>
<keyword evidence="5 6" id="KW-0472">Membrane</keyword>
<dbReference type="InterPro" id="IPR036259">
    <property type="entry name" value="MFS_trans_sf"/>
</dbReference>
<dbReference type="SUPFAM" id="SSF103473">
    <property type="entry name" value="MFS general substrate transporter"/>
    <property type="match status" value="1"/>
</dbReference>
<feature type="transmembrane region" description="Helical" evidence="6">
    <location>
        <begin position="20"/>
        <end position="43"/>
    </location>
</feature>
<dbReference type="PANTHER" id="PTHR23520:SF5">
    <property type="entry name" value="TRANSPORTER, PUTATIVE (AFU_ORTHOLOGUE AFUA_3G04000)-RELATED"/>
    <property type="match status" value="1"/>
</dbReference>
<feature type="transmembrane region" description="Helical" evidence="6">
    <location>
        <begin position="141"/>
        <end position="160"/>
    </location>
</feature>
<feature type="transmembrane region" description="Helical" evidence="6">
    <location>
        <begin position="319"/>
        <end position="349"/>
    </location>
</feature>
<dbReference type="InterPro" id="IPR011701">
    <property type="entry name" value="MFS"/>
</dbReference>
<feature type="domain" description="Major facilitator superfamily (MFS) profile" evidence="7">
    <location>
        <begin position="17"/>
        <end position="435"/>
    </location>
</feature>
<evidence type="ECO:0000256" key="1">
    <source>
        <dbReference type="ARBA" id="ARBA00004651"/>
    </source>
</evidence>
<evidence type="ECO:0000256" key="4">
    <source>
        <dbReference type="ARBA" id="ARBA00022989"/>
    </source>
</evidence>
<feature type="transmembrane region" description="Helical" evidence="6">
    <location>
        <begin position="406"/>
        <end position="431"/>
    </location>
</feature>
<feature type="transmembrane region" description="Helical" evidence="6">
    <location>
        <begin position="107"/>
        <end position="129"/>
    </location>
</feature>
<accession>A0ABR9AVD5</accession>
<comment type="subcellular location">
    <subcellularLocation>
        <location evidence="1">Cell membrane</location>
        <topology evidence="1">Multi-pass membrane protein</topology>
    </subcellularLocation>
</comment>
<evidence type="ECO:0000259" key="7">
    <source>
        <dbReference type="PROSITE" id="PS50850"/>
    </source>
</evidence>
<evidence type="ECO:0000313" key="8">
    <source>
        <dbReference type="EMBL" id="MBD8498060.1"/>
    </source>
</evidence>
<reference evidence="8 9" key="1">
    <citation type="submission" date="2020-09" db="EMBL/GenBank/DDBJ databases">
        <title>Paenibacillus sp. CAU 1523 isolated from sand of Haeundae Beach.</title>
        <authorList>
            <person name="Kim W."/>
        </authorList>
    </citation>
    <scope>NUCLEOTIDE SEQUENCE [LARGE SCALE GENOMIC DNA]</scope>
    <source>
        <strain evidence="8 9">CAU 1523</strain>
    </source>
</reference>
<dbReference type="RefSeq" id="WP_192024453.1">
    <property type="nucleotide sequence ID" value="NZ_JACYTN010000003.1"/>
</dbReference>
<feature type="transmembrane region" description="Helical" evidence="6">
    <location>
        <begin position="82"/>
        <end position="101"/>
    </location>
</feature>
<evidence type="ECO:0000313" key="9">
    <source>
        <dbReference type="Proteomes" id="UP000634529"/>
    </source>
</evidence>
<comment type="caution">
    <text evidence="8">The sequence shown here is derived from an EMBL/GenBank/DDBJ whole genome shotgun (WGS) entry which is preliminary data.</text>
</comment>
<dbReference type="Pfam" id="PF07690">
    <property type="entry name" value="MFS_1"/>
    <property type="match status" value="2"/>
</dbReference>
<evidence type="ECO:0000256" key="6">
    <source>
        <dbReference type="SAM" id="Phobius"/>
    </source>
</evidence>
<evidence type="ECO:0000256" key="2">
    <source>
        <dbReference type="ARBA" id="ARBA00022448"/>
    </source>
</evidence>
<feature type="transmembrane region" description="Helical" evidence="6">
    <location>
        <begin position="253"/>
        <end position="274"/>
    </location>
</feature>
<evidence type="ECO:0000256" key="3">
    <source>
        <dbReference type="ARBA" id="ARBA00022692"/>
    </source>
</evidence>
<dbReference type="InterPro" id="IPR020846">
    <property type="entry name" value="MFS_dom"/>
</dbReference>